<dbReference type="EMBL" id="BNCP01000024">
    <property type="protein sequence ID" value="GIL82452.1"/>
    <property type="molecule type" value="Genomic_DNA"/>
</dbReference>
<evidence type="ECO:0000313" key="2">
    <source>
        <dbReference type="Proteomes" id="UP000747110"/>
    </source>
</evidence>
<organism evidence="1 2">
    <name type="scientific">Volvox reticuliferus</name>
    <dbReference type="NCBI Taxonomy" id="1737510"/>
    <lineage>
        <taxon>Eukaryota</taxon>
        <taxon>Viridiplantae</taxon>
        <taxon>Chlorophyta</taxon>
        <taxon>core chlorophytes</taxon>
        <taxon>Chlorophyceae</taxon>
        <taxon>CS clade</taxon>
        <taxon>Chlamydomonadales</taxon>
        <taxon>Volvocaceae</taxon>
        <taxon>Volvox</taxon>
    </lineage>
</organism>
<proteinExistence type="predicted"/>
<comment type="caution">
    <text evidence="1">The sequence shown here is derived from an EMBL/GenBank/DDBJ whole genome shotgun (WGS) entry which is preliminary data.</text>
</comment>
<gene>
    <name evidence="1" type="ORF">Vretifemale_11436</name>
</gene>
<name>A0A8J4FSE8_9CHLO</name>
<protein>
    <submittedName>
        <fullName evidence="1">Uncharacterized protein</fullName>
    </submittedName>
</protein>
<dbReference type="AlphaFoldDB" id="A0A8J4FSE8"/>
<reference evidence="1" key="1">
    <citation type="journal article" date="2021" name="Proc. Natl. Acad. Sci. U.S.A.">
        <title>Three genomes in the algal genus Volvox reveal the fate of a haploid sex-determining region after a transition to homothallism.</title>
        <authorList>
            <person name="Yamamoto K."/>
            <person name="Hamaji T."/>
            <person name="Kawai-Toyooka H."/>
            <person name="Matsuzaki R."/>
            <person name="Takahashi F."/>
            <person name="Nishimura Y."/>
            <person name="Kawachi M."/>
            <person name="Noguchi H."/>
            <person name="Minakuchi Y."/>
            <person name="Umen J.G."/>
            <person name="Toyoda A."/>
            <person name="Nozaki H."/>
        </authorList>
    </citation>
    <scope>NUCLEOTIDE SEQUENCE</scope>
    <source>
        <strain evidence="1">NIES-3786</strain>
    </source>
</reference>
<evidence type="ECO:0000313" key="1">
    <source>
        <dbReference type="EMBL" id="GIL82452.1"/>
    </source>
</evidence>
<accession>A0A8J4FSE8</accession>
<sequence length="202" mass="22174">MVQQVLERTLPGQGCLSTVAQHSKHSQATVLDLLQLQLLHGGLSLSEVEEVEERAAWVGGVAAALKDLLQTQEVLLAHRARVAEVLQAAKLSKLHRYNLNEEDGVRISPVAVVRASRWDYAALVPDNVRLLGDQTRSAQDLGGDASSRAEHSPAAVDHLRVLQPLGLNEAARVDWVQQAERVEAEILRIDAFDKFTDTQTKN</sequence>
<keyword evidence="2" id="KW-1185">Reference proteome</keyword>
<dbReference type="Proteomes" id="UP000747110">
    <property type="component" value="Unassembled WGS sequence"/>
</dbReference>